<organism evidence="1 2">
    <name type="scientific">Plasmopara halstedii</name>
    <name type="common">Downy mildew of sunflower</name>
    <dbReference type="NCBI Taxonomy" id="4781"/>
    <lineage>
        <taxon>Eukaryota</taxon>
        <taxon>Sar</taxon>
        <taxon>Stramenopiles</taxon>
        <taxon>Oomycota</taxon>
        <taxon>Peronosporomycetes</taxon>
        <taxon>Peronosporales</taxon>
        <taxon>Peronosporaceae</taxon>
        <taxon>Plasmopara</taxon>
    </lineage>
</organism>
<dbReference type="AlphaFoldDB" id="A0A0P1AJ76"/>
<evidence type="ECO:0000313" key="2">
    <source>
        <dbReference type="Proteomes" id="UP000054928"/>
    </source>
</evidence>
<accession>A0A0P1AJ76</accession>
<dbReference type="GeneID" id="36406308"/>
<sequence>MARAADAKYPGSVQALEALIDESRQGIAVLIQSRCNAPILSYSHERRDRQRLFDIGYTLAVELRLVCGSSSRHPDVLFNLFFKPVNSMDL</sequence>
<dbReference type="EMBL" id="CCYD01000524">
    <property type="protein sequence ID" value="CEG41084.1"/>
    <property type="molecule type" value="Genomic_DNA"/>
</dbReference>
<dbReference type="Proteomes" id="UP000054928">
    <property type="component" value="Unassembled WGS sequence"/>
</dbReference>
<reference evidence="2" key="1">
    <citation type="submission" date="2014-09" db="EMBL/GenBank/DDBJ databases">
        <authorList>
            <person name="Sharma Rahul"/>
            <person name="Thines Marco"/>
        </authorList>
    </citation>
    <scope>NUCLEOTIDE SEQUENCE [LARGE SCALE GENOMIC DNA]</scope>
</reference>
<proteinExistence type="predicted"/>
<evidence type="ECO:0000313" key="1">
    <source>
        <dbReference type="EMBL" id="CEG41084.1"/>
    </source>
</evidence>
<protein>
    <submittedName>
        <fullName evidence="1">Uncharacterized protein</fullName>
    </submittedName>
</protein>
<name>A0A0P1AJ76_PLAHL</name>
<dbReference type="RefSeq" id="XP_024577453.1">
    <property type="nucleotide sequence ID" value="XM_024726814.1"/>
</dbReference>
<keyword evidence="2" id="KW-1185">Reference proteome</keyword>